<dbReference type="Proteomes" id="UP000295258">
    <property type="component" value="Unassembled WGS sequence"/>
</dbReference>
<sequence>MMRNVRSRAVRTFAGTAAALLATVLIQGPAAASSGALYPKRVEHGSDYAIVWTGTRTVVAFDGEKDGNDVVAQVRWWDSRWAEERVHNEWDRKPDKKDERGKVPGVVREIRVCEETGSCSDWE</sequence>
<proteinExistence type="predicted"/>
<keyword evidence="1" id="KW-0732">Signal</keyword>
<evidence type="ECO:0000313" key="2">
    <source>
        <dbReference type="EMBL" id="TDC97572.1"/>
    </source>
</evidence>
<organism evidence="2 3">
    <name type="scientific">Nonomuraea deserti</name>
    <dbReference type="NCBI Taxonomy" id="1848322"/>
    <lineage>
        <taxon>Bacteria</taxon>
        <taxon>Bacillati</taxon>
        <taxon>Actinomycetota</taxon>
        <taxon>Actinomycetes</taxon>
        <taxon>Streptosporangiales</taxon>
        <taxon>Streptosporangiaceae</taxon>
        <taxon>Nonomuraea</taxon>
    </lineage>
</organism>
<dbReference type="AlphaFoldDB" id="A0A4R4V5H6"/>
<accession>A0A4R4V5H6</accession>
<protein>
    <submittedName>
        <fullName evidence="2">Uncharacterized protein</fullName>
    </submittedName>
</protein>
<comment type="caution">
    <text evidence="2">The sequence shown here is derived from an EMBL/GenBank/DDBJ whole genome shotgun (WGS) entry which is preliminary data.</text>
</comment>
<evidence type="ECO:0000313" key="3">
    <source>
        <dbReference type="Proteomes" id="UP000295258"/>
    </source>
</evidence>
<dbReference type="RefSeq" id="WP_132602160.1">
    <property type="nucleotide sequence ID" value="NZ_SMKO01000150.1"/>
</dbReference>
<dbReference type="EMBL" id="SMKO01000150">
    <property type="protein sequence ID" value="TDC97572.1"/>
    <property type="molecule type" value="Genomic_DNA"/>
</dbReference>
<feature type="signal peptide" evidence="1">
    <location>
        <begin position="1"/>
        <end position="32"/>
    </location>
</feature>
<keyword evidence="3" id="KW-1185">Reference proteome</keyword>
<feature type="chain" id="PRO_5020470636" evidence="1">
    <location>
        <begin position="33"/>
        <end position="123"/>
    </location>
</feature>
<gene>
    <name evidence="2" type="ORF">E1292_36760</name>
</gene>
<name>A0A4R4V5H6_9ACTN</name>
<evidence type="ECO:0000256" key="1">
    <source>
        <dbReference type="SAM" id="SignalP"/>
    </source>
</evidence>
<reference evidence="2 3" key="1">
    <citation type="submission" date="2019-03" db="EMBL/GenBank/DDBJ databases">
        <title>Draft genome sequences of novel Actinobacteria.</title>
        <authorList>
            <person name="Sahin N."/>
            <person name="Ay H."/>
            <person name="Saygin H."/>
        </authorList>
    </citation>
    <scope>NUCLEOTIDE SEQUENCE [LARGE SCALE GENOMIC DNA]</scope>
    <source>
        <strain evidence="2 3">KC310</strain>
    </source>
</reference>